<feature type="compositionally biased region" description="Basic and acidic residues" evidence="7">
    <location>
        <begin position="278"/>
        <end position="288"/>
    </location>
</feature>
<comment type="caution">
    <text evidence="8">The sequence shown here is derived from an EMBL/GenBank/DDBJ whole genome shotgun (WGS) entry which is preliminary data.</text>
</comment>
<keyword evidence="2 8" id="KW-0255">Endonuclease</keyword>
<dbReference type="EC" id="3.-.-.-" evidence="8"/>
<evidence type="ECO:0000313" key="9">
    <source>
        <dbReference type="Proteomes" id="UP001519287"/>
    </source>
</evidence>
<organism evidence="8 9">
    <name type="scientific">Paenibacillus eucommiae</name>
    <dbReference type="NCBI Taxonomy" id="1355755"/>
    <lineage>
        <taxon>Bacteria</taxon>
        <taxon>Bacillati</taxon>
        <taxon>Bacillota</taxon>
        <taxon>Bacilli</taxon>
        <taxon>Bacillales</taxon>
        <taxon>Paenibacillaceae</taxon>
        <taxon>Paenibacillus</taxon>
    </lineage>
</organism>
<evidence type="ECO:0000256" key="6">
    <source>
        <dbReference type="ARBA" id="ARBA00023204"/>
    </source>
</evidence>
<reference evidence="8 9" key="1">
    <citation type="submission" date="2021-03" db="EMBL/GenBank/DDBJ databases">
        <title>Genomic Encyclopedia of Type Strains, Phase IV (KMG-IV): sequencing the most valuable type-strain genomes for metagenomic binning, comparative biology and taxonomic classification.</title>
        <authorList>
            <person name="Goeker M."/>
        </authorList>
    </citation>
    <scope>NUCLEOTIDE SEQUENCE [LARGE SCALE GENOMIC DNA]</scope>
    <source>
        <strain evidence="8 9">DSM 26048</strain>
    </source>
</reference>
<keyword evidence="9" id="KW-1185">Reference proteome</keyword>
<evidence type="ECO:0000256" key="7">
    <source>
        <dbReference type="SAM" id="MobiDB-lite"/>
    </source>
</evidence>
<dbReference type="InterPro" id="IPR036237">
    <property type="entry name" value="Xyl_isomerase-like_sf"/>
</dbReference>
<dbReference type="GO" id="GO:0016787">
    <property type="term" value="F:hydrolase activity"/>
    <property type="evidence" value="ECO:0007669"/>
    <property type="project" value="UniProtKB-KW"/>
</dbReference>
<dbReference type="EMBL" id="JAGGLB010000013">
    <property type="protein sequence ID" value="MBP1992311.1"/>
    <property type="molecule type" value="Genomic_DNA"/>
</dbReference>
<dbReference type="PANTHER" id="PTHR31290">
    <property type="entry name" value="UV-DAMAGE ENDONUCLEASE"/>
    <property type="match status" value="1"/>
</dbReference>
<evidence type="ECO:0000256" key="1">
    <source>
        <dbReference type="ARBA" id="ARBA00022722"/>
    </source>
</evidence>
<feature type="region of interest" description="Disordered" evidence="7">
    <location>
        <begin position="240"/>
        <end position="288"/>
    </location>
</feature>
<evidence type="ECO:0000313" key="8">
    <source>
        <dbReference type="EMBL" id="MBP1992311.1"/>
    </source>
</evidence>
<protein>
    <submittedName>
        <fullName evidence="8">UV DNA damage endonuclease</fullName>
        <ecNumber evidence="8">3.-.-.-</ecNumber>
    </submittedName>
</protein>
<accession>A0ABS4IZB3</accession>
<evidence type="ECO:0000256" key="4">
    <source>
        <dbReference type="ARBA" id="ARBA00022769"/>
    </source>
</evidence>
<evidence type="ECO:0000256" key="2">
    <source>
        <dbReference type="ARBA" id="ARBA00022759"/>
    </source>
</evidence>
<dbReference type="SUPFAM" id="SSF51658">
    <property type="entry name" value="Xylose isomerase-like"/>
    <property type="match status" value="1"/>
</dbReference>
<proteinExistence type="predicted"/>
<name>A0ABS4IZB3_9BACL</name>
<feature type="compositionally biased region" description="Basic and acidic residues" evidence="7">
    <location>
        <begin position="252"/>
        <end position="265"/>
    </location>
</feature>
<dbReference type="RefSeq" id="WP_209973204.1">
    <property type="nucleotide sequence ID" value="NZ_JAGGLB010000013.1"/>
</dbReference>
<gene>
    <name evidence="8" type="ORF">J2Z66_003919</name>
</gene>
<dbReference type="Gene3D" id="3.20.20.150">
    <property type="entry name" value="Divalent-metal-dependent TIM barrel enzymes"/>
    <property type="match status" value="1"/>
</dbReference>
<evidence type="ECO:0000256" key="5">
    <source>
        <dbReference type="ARBA" id="ARBA00022801"/>
    </source>
</evidence>
<keyword evidence="1" id="KW-0540">Nuclease</keyword>
<dbReference type="GO" id="GO:0004519">
    <property type="term" value="F:endonuclease activity"/>
    <property type="evidence" value="ECO:0007669"/>
    <property type="project" value="UniProtKB-KW"/>
</dbReference>
<keyword evidence="5 8" id="KW-0378">Hydrolase</keyword>
<sequence>MIVRLGYVAMSTLVKNASPSKTMTVTQFDKLNNREAAVRKLERIGAENLHNTLRLLRHNRAYEIQVYRFSSKLIPLFGHEMLEEWDPVPTLGQDFAKIGDYCKKNGMRVSFHPDHFTVLSTPRQDVLEKSLADLERHTDMLNAMGLGLEAKCNIHVGGAYGNKLLAGERFIQNFSQLRADVQRRITLENDDKTFTALETLEIAEKLSIPMVLDIHHHQVNNNGEEASDLWPRIQQTWRDAAAQDALSQEEGVAGREAEGDTREEGWLLPPKIHASSPKTEKDPRSHADYVEPGPLLDFLRSICPSTPRLDIMLEAKMKDEALLRLMKDLTEHKDVNQLSQASVEVFL</sequence>
<dbReference type="Pfam" id="PF03851">
    <property type="entry name" value="UvdE"/>
    <property type="match status" value="1"/>
</dbReference>
<keyword evidence="3" id="KW-0227">DNA damage</keyword>
<dbReference type="PANTHER" id="PTHR31290:SF5">
    <property type="entry name" value="UV-DAMAGE ENDONUCLEASE"/>
    <property type="match status" value="1"/>
</dbReference>
<dbReference type="InterPro" id="IPR004601">
    <property type="entry name" value="UvdE"/>
</dbReference>
<dbReference type="Proteomes" id="UP001519287">
    <property type="component" value="Unassembled WGS sequence"/>
</dbReference>
<dbReference type="NCBIfam" id="TIGR00629">
    <property type="entry name" value="uvde"/>
    <property type="match status" value="1"/>
</dbReference>
<keyword evidence="6" id="KW-0234">DNA repair</keyword>
<evidence type="ECO:0000256" key="3">
    <source>
        <dbReference type="ARBA" id="ARBA00022763"/>
    </source>
</evidence>
<keyword evidence="4" id="KW-0228">DNA excision</keyword>